<evidence type="ECO:0000313" key="1">
    <source>
        <dbReference type="EMBL" id="AYV86155.1"/>
    </source>
</evidence>
<protein>
    <submittedName>
        <fullName evidence="1">Uncharacterized protein</fullName>
    </submittedName>
</protein>
<dbReference type="EMBL" id="MK072498">
    <property type="protein sequence ID" value="AYV86155.1"/>
    <property type="molecule type" value="Genomic_DNA"/>
</dbReference>
<organism evidence="1">
    <name type="scientific">Solumvirus sp</name>
    <dbReference type="NCBI Taxonomy" id="2487773"/>
    <lineage>
        <taxon>Viruses</taxon>
        <taxon>Pithoviruses</taxon>
    </lineage>
</organism>
<reference evidence="1" key="1">
    <citation type="submission" date="2018-10" db="EMBL/GenBank/DDBJ databases">
        <title>Hidden diversity of soil giant viruses.</title>
        <authorList>
            <person name="Schulz F."/>
            <person name="Alteio L."/>
            <person name="Goudeau D."/>
            <person name="Ryan E.M."/>
            <person name="Malmstrom R.R."/>
            <person name="Blanchard J."/>
            <person name="Woyke T."/>
        </authorList>
    </citation>
    <scope>NUCLEOTIDE SEQUENCE</scope>
    <source>
        <strain evidence="1">SMV1</strain>
    </source>
</reference>
<accession>A0A3G5AG15</accession>
<name>A0A3G5AG15_9VIRU</name>
<sequence length="355" mass="41334">MTSRDYIATKDISFVPLGVISDISDSKLEPILDTSNELKNGGYREDKYIEITTILNRDISSDLKYQDTLNDSLYRFETNPAYDEGDPWAGFKMIGYRNEDTRMSILLNKPINRLGRVGDVDEDKLIYGLPSLHYPAMPYIFNKNYKAPGKVVESNAGVIEYGSYVENNDVVYRDDVWRCEIVDHHIISFYQKGILRIKKIYMFTEDDKPALEQVNEYNDLGYCIKVTIFESSYEDSKRPLKTTTYYISSLNNIIFYDRYIIKEDSKVVYLSFSDGLTLSMYKDFDVVIGNMGLINTLERFSTQKYLGDLFHGIRLIRYLILDYADITNFGKQVDMFNDLVKEDLYKKRVLNSLLF</sequence>
<gene>
    <name evidence="1" type="ORF">Solumvirus1_30</name>
</gene>
<proteinExistence type="predicted"/>